<feature type="region of interest" description="Disordered" evidence="1">
    <location>
        <begin position="1"/>
        <end position="46"/>
    </location>
</feature>
<protein>
    <submittedName>
        <fullName evidence="2">Uncharacterized protein</fullName>
    </submittedName>
</protein>
<reference evidence="2" key="1">
    <citation type="submission" date="2023-10" db="EMBL/GenBank/DDBJ databases">
        <authorList>
            <person name="Chen Y."/>
            <person name="Shah S."/>
            <person name="Dougan E. K."/>
            <person name="Thang M."/>
            <person name="Chan C."/>
        </authorList>
    </citation>
    <scope>NUCLEOTIDE SEQUENCE [LARGE SCALE GENOMIC DNA]</scope>
</reference>
<feature type="non-terminal residue" evidence="2">
    <location>
        <position position="1"/>
    </location>
</feature>
<keyword evidence="3" id="KW-1185">Reference proteome</keyword>
<dbReference type="Proteomes" id="UP001189429">
    <property type="component" value="Unassembled WGS sequence"/>
</dbReference>
<evidence type="ECO:0000256" key="1">
    <source>
        <dbReference type="SAM" id="MobiDB-lite"/>
    </source>
</evidence>
<organism evidence="2 3">
    <name type="scientific">Prorocentrum cordatum</name>
    <dbReference type="NCBI Taxonomy" id="2364126"/>
    <lineage>
        <taxon>Eukaryota</taxon>
        <taxon>Sar</taxon>
        <taxon>Alveolata</taxon>
        <taxon>Dinophyceae</taxon>
        <taxon>Prorocentrales</taxon>
        <taxon>Prorocentraceae</taxon>
        <taxon>Prorocentrum</taxon>
    </lineage>
</organism>
<evidence type="ECO:0000313" key="3">
    <source>
        <dbReference type="Proteomes" id="UP001189429"/>
    </source>
</evidence>
<gene>
    <name evidence="2" type="ORF">PCOR1329_LOCUS69866</name>
</gene>
<feature type="compositionally biased region" description="Basic and acidic residues" evidence="1">
    <location>
        <begin position="19"/>
        <end position="37"/>
    </location>
</feature>
<comment type="caution">
    <text evidence="2">The sequence shown here is derived from an EMBL/GenBank/DDBJ whole genome shotgun (WGS) entry which is preliminary data.</text>
</comment>
<proteinExistence type="predicted"/>
<evidence type="ECO:0000313" key="2">
    <source>
        <dbReference type="EMBL" id="CAK0889300.1"/>
    </source>
</evidence>
<sequence length="262" mass="27274">RRGAGGGAARRGRARGGRRGGEPGRADAVLHRHEPVHGPRRPGTRVRAEVGAAEVVPEDAAGLRVVRSDAAGAVARPGRRVHLLELHVVADEEELQLLAEGARLPGGAHGGGDILSFLGMIVSGFMTSKGPPKPCFWRGEQVDLPSSPPAVRFDGGPGSRPDVDGSAVLPPEVFVSLRRYGSEDGVETSLGEDDSRALASAAGLRFSQVLRRDQEPDDGAGAALLSVWDSRADYEASAVAEAAAPPRGEALYEGVLVLERGA</sequence>
<accession>A0ABN9WVD5</accession>
<dbReference type="EMBL" id="CAUYUJ010019190">
    <property type="protein sequence ID" value="CAK0889300.1"/>
    <property type="molecule type" value="Genomic_DNA"/>
</dbReference>
<name>A0ABN9WVD5_9DINO</name>